<evidence type="ECO:0000313" key="14">
    <source>
        <dbReference type="Proteomes" id="UP000646426"/>
    </source>
</evidence>
<evidence type="ECO:0000259" key="11">
    <source>
        <dbReference type="PROSITE" id="PS50112"/>
    </source>
</evidence>
<protein>
    <recommendedName>
        <fullName evidence="2">histidine kinase</fullName>
        <ecNumber evidence="2">2.7.13.3</ecNumber>
    </recommendedName>
</protein>
<dbReference type="AlphaFoldDB" id="A0A918SZL1"/>
<evidence type="ECO:0000256" key="2">
    <source>
        <dbReference type="ARBA" id="ARBA00012438"/>
    </source>
</evidence>
<evidence type="ECO:0000259" key="12">
    <source>
        <dbReference type="PROSITE" id="PS50113"/>
    </source>
</evidence>
<dbReference type="FunFam" id="1.10.287.130:FF:000001">
    <property type="entry name" value="Two-component sensor histidine kinase"/>
    <property type="match status" value="1"/>
</dbReference>
<dbReference type="CDD" id="cd00082">
    <property type="entry name" value="HisKA"/>
    <property type="match status" value="1"/>
</dbReference>
<evidence type="ECO:0000256" key="5">
    <source>
        <dbReference type="ARBA" id="ARBA00022777"/>
    </source>
</evidence>
<dbReference type="SUPFAM" id="SSF47384">
    <property type="entry name" value="Homodimeric domain of signal transducing histidine kinase"/>
    <property type="match status" value="1"/>
</dbReference>
<dbReference type="InterPro" id="IPR005467">
    <property type="entry name" value="His_kinase_dom"/>
</dbReference>
<dbReference type="InterPro" id="IPR036097">
    <property type="entry name" value="HisK_dim/P_sf"/>
</dbReference>
<dbReference type="Pfam" id="PF08448">
    <property type="entry name" value="PAS_4"/>
    <property type="match status" value="1"/>
</dbReference>
<keyword evidence="5" id="KW-0418">Kinase</keyword>
<dbReference type="InterPro" id="IPR013656">
    <property type="entry name" value="PAS_4"/>
</dbReference>
<comment type="caution">
    <text evidence="13">The sequence shown here is derived from an EMBL/GenBank/DDBJ whole genome shotgun (WGS) entry which is preliminary data.</text>
</comment>
<comment type="catalytic activity">
    <reaction evidence="1">
        <text>ATP + protein L-histidine = ADP + protein N-phospho-L-histidine.</text>
        <dbReference type="EC" id="2.7.13.3"/>
    </reaction>
</comment>
<dbReference type="Gene3D" id="3.40.50.2300">
    <property type="match status" value="1"/>
</dbReference>
<reference evidence="13" key="2">
    <citation type="submission" date="2020-09" db="EMBL/GenBank/DDBJ databases">
        <authorList>
            <person name="Sun Q."/>
            <person name="Kim S."/>
        </authorList>
    </citation>
    <scope>NUCLEOTIDE SEQUENCE</scope>
    <source>
        <strain evidence="13">KCTC 23077</strain>
    </source>
</reference>
<gene>
    <name evidence="13" type="ORF">GCM10007067_12780</name>
</gene>
<dbReference type="InterPro" id="IPR001789">
    <property type="entry name" value="Sig_transdc_resp-reg_receiver"/>
</dbReference>
<evidence type="ECO:0000313" key="13">
    <source>
        <dbReference type="EMBL" id="GHA76927.1"/>
    </source>
</evidence>
<dbReference type="InterPro" id="IPR013655">
    <property type="entry name" value="PAS_fold_3"/>
</dbReference>
<name>A0A918SZL1_9GAMM</name>
<dbReference type="Gene3D" id="3.30.450.20">
    <property type="entry name" value="PAS domain"/>
    <property type="match status" value="3"/>
</dbReference>
<keyword evidence="3 8" id="KW-0597">Phosphoprotein</keyword>
<dbReference type="InterPro" id="IPR000014">
    <property type="entry name" value="PAS"/>
</dbReference>
<dbReference type="EC" id="2.7.13.3" evidence="2"/>
<dbReference type="SMART" id="SM00091">
    <property type="entry name" value="PAS"/>
    <property type="match status" value="2"/>
</dbReference>
<evidence type="ECO:0000256" key="8">
    <source>
        <dbReference type="PROSITE-ProRule" id="PRU00169"/>
    </source>
</evidence>
<evidence type="ECO:0000256" key="3">
    <source>
        <dbReference type="ARBA" id="ARBA00022553"/>
    </source>
</evidence>
<dbReference type="Gene3D" id="2.10.70.100">
    <property type="match status" value="1"/>
</dbReference>
<keyword evidence="14" id="KW-1185">Reference proteome</keyword>
<feature type="domain" description="PAC" evidence="12">
    <location>
        <begin position="248"/>
        <end position="300"/>
    </location>
</feature>
<dbReference type="SUPFAM" id="SSF55785">
    <property type="entry name" value="PYP-like sensor domain (PAS domain)"/>
    <property type="match status" value="2"/>
</dbReference>
<dbReference type="PRINTS" id="PR00344">
    <property type="entry name" value="BCTRLSENSOR"/>
</dbReference>
<dbReference type="InterPro" id="IPR036890">
    <property type="entry name" value="HATPase_C_sf"/>
</dbReference>
<feature type="domain" description="PAS" evidence="11">
    <location>
        <begin position="170"/>
        <end position="245"/>
    </location>
</feature>
<dbReference type="PANTHER" id="PTHR43547">
    <property type="entry name" value="TWO-COMPONENT HISTIDINE KINASE"/>
    <property type="match status" value="1"/>
</dbReference>
<dbReference type="CDD" id="cd17580">
    <property type="entry name" value="REC_2_DhkD-like"/>
    <property type="match status" value="1"/>
</dbReference>
<dbReference type="SMART" id="SM00065">
    <property type="entry name" value="GAF"/>
    <property type="match status" value="1"/>
</dbReference>
<evidence type="ECO:0000259" key="10">
    <source>
        <dbReference type="PROSITE" id="PS50110"/>
    </source>
</evidence>
<evidence type="ECO:0000259" key="9">
    <source>
        <dbReference type="PROSITE" id="PS50109"/>
    </source>
</evidence>
<dbReference type="GO" id="GO:0005886">
    <property type="term" value="C:plasma membrane"/>
    <property type="evidence" value="ECO:0007669"/>
    <property type="project" value="UniProtKB-ARBA"/>
</dbReference>
<feature type="modified residue" description="4-aspartylphosphate" evidence="8">
    <location>
        <position position="892"/>
    </location>
</feature>
<dbReference type="Pfam" id="PF01590">
    <property type="entry name" value="GAF"/>
    <property type="match status" value="1"/>
</dbReference>
<dbReference type="SMART" id="SM00388">
    <property type="entry name" value="HisKA"/>
    <property type="match status" value="1"/>
</dbReference>
<feature type="domain" description="Response regulatory" evidence="10">
    <location>
        <begin position="843"/>
        <end position="959"/>
    </location>
</feature>
<dbReference type="FunFam" id="3.30.565.10:FF:000006">
    <property type="entry name" value="Sensor histidine kinase WalK"/>
    <property type="match status" value="1"/>
</dbReference>
<dbReference type="Gene3D" id="3.30.450.40">
    <property type="match status" value="1"/>
</dbReference>
<dbReference type="SUPFAM" id="SSF55781">
    <property type="entry name" value="GAF domain-like"/>
    <property type="match status" value="1"/>
</dbReference>
<dbReference type="Gene3D" id="1.10.287.130">
    <property type="match status" value="1"/>
</dbReference>
<dbReference type="GO" id="GO:0000155">
    <property type="term" value="F:phosphorelay sensor kinase activity"/>
    <property type="evidence" value="ECO:0007669"/>
    <property type="project" value="InterPro"/>
</dbReference>
<dbReference type="Proteomes" id="UP000646426">
    <property type="component" value="Unassembled WGS sequence"/>
</dbReference>
<evidence type="ECO:0000256" key="4">
    <source>
        <dbReference type="ARBA" id="ARBA00022679"/>
    </source>
</evidence>
<proteinExistence type="predicted"/>
<dbReference type="Gene3D" id="3.30.565.10">
    <property type="entry name" value="Histidine kinase-like ATPase, C-terminal domain"/>
    <property type="match status" value="1"/>
</dbReference>
<evidence type="ECO:0000256" key="6">
    <source>
        <dbReference type="ARBA" id="ARBA00023012"/>
    </source>
</evidence>
<evidence type="ECO:0000256" key="7">
    <source>
        <dbReference type="ARBA" id="ARBA00023136"/>
    </source>
</evidence>
<dbReference type="InterPro" id="IPR035965">
    <property type="entry name" value="PAS-like_dom_sf"/>
</dbReference>
<dbReference type="PROSITE" id="PS50113">
    <property type="entry name" value="PAC"/>
    <property type="match status" value="1"/>
</dbReference>
<dbReference type="RefSeq" id="WP_189454383.1">
    <property type="nucleotide sequence ID" value="NZ_BMYD01000001.1"/>
</dbReference>
<dbReference type="PROSITE" id="PS50110">
    <property type="entry name" value="RESPONSE_REGULATORY"/>
    <property type="match status" value="1"/>
</dbReference>
<dbReference type="PANTHER" id="PTHR43547:SF2">
    <property type="entry name" value="HYBRID SIGNAL TRANSDUCTION HISTIDINE KINASE C"/>
    <property type="match status" value="1"/>
</dbReference>
<dbReference type="NCBIfam" id="TIGR00229">
    <property type="entry name" value="sensory_box"/>
    <property type="match status" value="2"/>
</dbReference>
<keyword evidence="6" id="KW-0902">Two-component regulatory system</keyword>
<reference evidence="13" key="1">
    <citation type="journal article" date="2014" name="Int. J. Syst. Evol. Microbiol.">
        <title>Complete genome sequence of Corynebacterium casei LMG S-19264T (=DSM 44701T), isolated from a smear-ripened cheese.</title>
        <authorList>
            <consortium name="US DOE Joint Genome Institute (JGI-PGF)"/>
            <person name="Walter F."/>
            <person name="Albersmeier A."/>
            <person name="Kalinowski J."/>
            <person name="Ruckert C."/>
        </authorList>
    </citation>
    <scope>NUCLEOTIDE SEQUENCE</scope>
    <source>
        <strain evidence="13">KCTC 23077</strain>
    </source>
</reference>
<feature type="domain" description="Histidine kinase" evidence="9">
    <location>
        <begin position="603"/>
        <end position="821"/>
    </location>
</feature>
<dbReference type="SUPFAM" id="SSF55874">
    <property type="entry name" value="ATPase domain of HSP90 chaperone/DNA topoisomerase II/histidine kinase"/>
    <property type="match status" value="1"/>
</dbReference>
<dbReference type="Pfam" id="PF08447">
    <property type="entry name" value="PAS_3"/>
    <property type="match status" value="1"/>
</dbReference>
<evidence type="ECO:0000256" key="1">
    <source>
        <dbReference type="ARBA" id="ARBA00000085"/>
    </source>
</evidence>
<sequence>MARSHTHPSLEFLATAGQAGRAIAGHDWSSHPIGDPDGWPVEFRTALGMVMNSGFPSFIAWGEDFHVFYNDPYVEILGTRPFREQGARLADLWPEAWDQVGPIAHKALAGESSFFEDRPFLIDRPGRPDQGFFTFSYSPINTGVGPAKGILFVGTETTEKVAATMRVKESERRLQGALDASRSIGTWAVDPVTNIVTIDERFARLFQLDAAQARGDNEVERFTNMIHDEDRDHVVAAISNSLERGEPYDVEYRIPQNDGQDVWVAVKGGMTDDPGKPGAQFAGIALDITERKNAEALALATAAGLAFQLEVVEAVRVLRSPAEIISTATAMLARHLGASRVIYGQVQSGNSLFIRHSWTAEGFEDLTGVTLALSDFGPDMFVDLRAGRVVANNNVRLDPRTAANAAAFEALGVHSEIVVPVSHAGELRLVVAIHRSEPHRWHDTELLVAQAVAQQIWLAAETAGAQAELRDQRDFSQSIFDTMGEGFTLIDNEWRFAAINEVGAAMTERPRSELLGRFLWDALPETAGTSLLPVYEQVRATGESQTLEYPYTPPSGRQQWIEIRPYRLADGQLAVFFRNITARKRMEEEIALAARRKDEFLAMLAHELRNPLAPIRAAADLLSKTPADEERVKKASAIISRQVIHLTSLVDDLLDVSRVTRGQVVLEKADVDLKRVVSDAVEQVRPLVEARRHHLSVGLPPESAYVAGDHKRLVQVLINLLNNAAKFTPEGGRIAIAMDIEDKYISVTVEDSGIGMSPEMAERAFALFAQAERTSDRTLGGLGIGLALVKSLVELHDGRVSAKSRGADTGSKFTVCLPRLSGRSVVPPGDEASRGAQSDQSLRILIVDDNEDAASMLAMFLEASGHAVTTEHSSREGLARAFAERPDVCLLDIGLPDMDGNELARQLRSNPKTADTLLIAVTGYGQELDRQSSAAAGFNHHLVKPLDPIALAGLLAAVRPR</sequence>
<dbReference type="InterPro" id="IPR003594">
    <property type="entry name" value="HATPase_dom"/>
</dbReference>
<keyword evidence="7" id="KW-0472">Membrane</keyword>
<dbReference type="SMART" id="SM00448">
    <property type="entry name" value="REC"/>
    <property type="match status" value="1"/>
</dbReference>
<accession>A0A918SZL1</accession>
<dbReference type="CDD" id="cd00130">
    <property type="entry name" value="PAS"/>
    <property type="match status" value="2"/>
</dbReference>
<dbReference type="PROSITE" id="PS50112">
    <property type="entry name" value="PAS"/>
    <property type="match status" value="1"/>
</dbReference>
<dbReference type="InterPro" id="IPR003018">
    <property type="entry name" value="GAF"/>
</dbReference>
<dbReference type="SMART" id="SM00387">
    <property type="entry name" value="HATPase_c"/>
    <property type="match status" value="1"/>
</dbReference>
<dbReference type="InterPro" id="IPR029016">
    <property type="entry name" value="GAF-like_dom_sf"/>
</dbReference>
<keyword evidence="4" id="KW-0808">Transferase</keyword>
<dbReference type="Pfam" id="PF00512">
    <property type="entry name" value="HisKA"/>
    <property type="match status" value="1"/>
</dbReference>
<dbReference type="Pfam" id="PF00072">
    <property type="entry name" value="Response_reg"/>
    <property type="match status" value="1"/>
</dbReference>
<dbReference type="Pfam" id="PF02518">
    <property type="entry name" value="HATPase_c"/>
    <property type="match status" value="1"/>
</dbReference>
<organism evidence="13 14">
    <name type="scientific">Cognatilysobacter bugurensis</name>
    <dbReference type="NCBI Taxonomy" id="543356"/>
    <lineage>
        <taxon>Bacteria</taxon>
        <taxon>Pseudomonadati</taxon>
        <taxon>Pseudomonadota</taxon>
        <taxon>Gammaproteobacteria</taxon>
        <taxon>Lysobacterales</taxon>
        <taxon>Lysobacteraceae</taxon>
        <taxon>Cognatilysobacter</taxon>
    </lineage>
</organism>
<dbReference type="SUPFAM" id="SSF52172">
    <property type="entry name" value="CheY-like"/>
    <property type="match status" value="1"/>
</dbReference>
<dbReference type="PROSITE" id="PS50109">
    <property type="entry name" value="HIS_KIN"/>
    <property type="match status" value="1"/>
</dbReference>
<dbReference type="InterPro" id="IPR000700">
    <property type="entry name" value="PAS-assoc_C"/>
</dbReference>
<dbReference type="InterPro" id="IPR011006">
    <property type="entry name" value="CheY-like_superfamily"/>
</dbReference>
<dbReference type="EMBL" id="BMYD01000001">
    <property type="protein sequence ID" value="GHA76927.1"/>
    <property type="molecule type" value="Genomic_DNA"/>
</dbReference>
<dbReference type="InterPro" id="IPR004358">
    <property type="entry name" value="Sig_transdc_His_kin-like_C"/>
</dbReference>
<dbReference type="InterPro" id="IPR003661">
    <property type="entry name" value="HisK_dim/P_dom"/>
</dbReference>